<gene>
    <name evidence="1" type="ORF">BDM02DRAFT_3097307</name>
</gene>
<protein>
    <submittedName>
        <fullName evidence="1">Kinase-like protein</fullName>
    </submittedName>
</protein>
<accession>A0ACB6ZEV7</accession>
<reference evidence="1" key="2">
    <citation type="journal article" date="2020" name="Nat. Commun.">
        <title>Large-scale genome sequencing of mycorrhizal fungi provides insights into the early evolution of symbiotic traits.</title>
        <authorList>
            <person name="Miyauchi S."/>
            <person name="Kiss E."/>
            <person name="Kuo A."/>
            <person name="Drula E."/>
            <person name="Kohler A."/>
            <person name="Sanchez-Garcia M."/>
            <person name="Morin E."/>
            <person name="Andreopoulos B."/>
            <person name="Barry K.W."/>
            <person name="Bonito G."/>
            <person name="Buee M."/>
            <person name="Carver A."/>
            <person name="Chen C."/>
            <person name="Cichocki N."/>
            <person name="Clum A."/>
            <person name="Culley D."/>
            <person name="Crous P.W."/>
            <person name="Fauchery L."/>
            <person name="Girlanda M."/>
            <person name="Hayes R.D."/>
            <person name="Keri Z."/>
            <person name="LaButti K."/>
            <person name="Lipzen A."/>
            <person name="Lombard V."/>
            <person name="Magnuson J."/>
            <person name="Maillard F."/>
            <person name="Murat C."/>
            <person name="Nolan M."/>
            <person name="Ohm R.A."/>
            <person name="Pangilinan J."/>
            <person name="Pereira M.F."/>
            <person name="Perotto S."/>
            <person name="Peter M."/>
            <person name="Pfister S."/>
            <person name="Riley R."/>
            <person name="Sitrit Y."/>
            <person name="Stielow J.B."/>
            <person name="Szollosi G."/>
            <person name="Zifcakova L."/>
            <person name="Stursova M."/>
            <person name="Spatafora J.W."/>
            <person name="Tedersoo L."/>
            <person name="Vaario L.M."/>
            <person name="Yamada A."/>
            <person name="Yan M."/>
            <person name="Wang P."/>
            <person name="Xu J."/>
            <person name="Bruns T."/>
            <person name="Baldrian P."/>
            <person name="Vilgalys R."/>
            <person name="Dunand C."/>
            <person name="Henrissat B."/>
            <person name="Grigoriev I.V."/>
            <person name="Hibbett D."/>
            <person name="Nagy L.G."/>
            <person name="Martin F.M."/>
        </authorList>
    </citation>
    <scope>NUCLEOTIDE SEQUENCE</scope>
    <source>
        <strain evidence="1">P2</strain>
    </source>
</reference>
<reference evidence="1" key="1">
    <citation type="submission" date="2019-10" db="EMBL/GenBank/DDBJ databases">
        <authorList>
            <consortium name="DOE Joint Genome Institute"/>
            <person name="Kuo A."/>
            <person name="Miyauchi S."/>
            <person name="Kiss E."/>
            <person name="Drula E."/>
            <person name="Kohler A."/>
            <person name="Sanchez-Garcia M."/>
            <person name="Andreopoulos B."/>
            <person name="Barry K.W."/>
            <person name="Bonito G."/>
            <person name="Buee M."/>
            <person name="Carver A."/>
            <person name="Chen C."/>
            <person name="Cichocki N."/>
            <person name="Clum A."/>
            <person name="Culley D."/>
            <person name="Crous P.W."/>
            <person name="Fauchery L."/>
            <person name="Girlanda M."/>
            <person name="Hayes R."/>
            <person name="Keri Z."/>
            <person name="Labutti K."/>
            <person name="Lipzen A."/>
            <person name="Lombard V."/>
            <person name="Magnuson J."/>
            <person name="Maillard F."/>
            <person name="Morin E."/>
            <person name="Murat C."/>
            <person name="Nolan M."/>
            <person name="Ohm R."/>
            <person name="Pangilinan J."/>
            <person name="Pereira M."/>
            <person name="Perotto S."/>
            <person name="Peter M."/>
            <person name="Riley R."/>
            <person name="Sitrit Y."/>
            <person name="Stielow B."/>
            <person name="Szollosi G."/>
            <person name="Zifcakova L."/>
            <person name="Stursova M."/>
            <person name="Spatafora J.W."/>
            <person name="Tedersoo L."/>
            <person name="Vaario L.-M."/>
            <person name="Yamada A."/>
            <person name="Yan M."/>
            <person name="Wang P."/>
            <person name="Xu J."/>
            <person name="Bruns T."/>
            <person name="Baldrian P."/>
            <person name="Vilgalys R."/>
            <person name="Henrissat B."/>
            <person name="Grigoriev I.V."/>
            <person name="Hibbett D."/>
            <person name="Nagy L.G."/>
            <person name="Martin F.M."/>
        </authorList>
    </citation>
    <scope>NUCLEOTIDE SEQUENCE</scope>
    <source>
        <strain evidence="1">P2</strain>
    </source>
</reference>
<evidence type="ECO:0000313" key="2">
    <source>
        <dbReference type="Proteomes" id="UP000886501"/>
    </source>
</evidence>
<dbReference type="Proteomes" id="UP000886501">
    <property type="component" value="Unassembled WGS sequence"/>
</dbReference>
<proteinExistence type="predicted"/>
<name>A0ACB6ZEV7_THEGA</name>
<feature type="non-terminal residue" evidence="1">
    <location>
        <position position="1"/>
    </location>
</feature>
<dbReference type="EMBL" id="MU118023">
    <property type="protein sequence ID" value="KAF9647923.1"/>
    <property type="molecule type" value="Genomic_DNA"/>
</dbReference>
<keyword evidence="2" id="KW-1185">Reference proteome</keyword>
<organism evidence="1 2">
    <name type="scientific">Thelephora ganbajun</name>
    <name type="common">Ganba fungus</name>
    <dbReference type="NCBI Taxonomy" id="370292"/>
    <lineage>
        <taxon>Eukaryota</taxon>
        <taxon>Fungi</taxon>
        <taxon>Dikarya</taxon>
        <taxon>Basidiomycota</taxon>
        <taxon>Agaricomycotina</taxon>
        <taxon>Agaricomycetes</taxon>
        <taxon>Thelephorales</taxon>
        <taxon>Thelephoraceae</taxon>
        <taxon>Thelephora</taxon>
    </lineage>
</organism>
<comment type="caution">
    <text evidence="1">The sequence shown here is derived from an EMBL/GenBank/DDBJ whole genome shotgun (WGS) entry which is preliminary data.</text>
</comment>
<evidence type="ECO:0000313" key="1">
    <source>
        <dbReference type="EMBL" id="KAF9647923.1"/>
    </source>
</evidence>
<sequence>NQKFCKEAVIWRHLRHPNILPLVGVTIGQGRCSMVSDWMENETINQFTRRNKDANRIDLLIDIVKGLMYMHKLHVVHGDLKGENVLINQDRRACLTDFGLSTTVNVDTHLDPNFLDANQRDSLMSFIHGGSYPWMSPELLDFDANEHRPTKESDIYALGMLIYEVLYGSTPFGDFANSAMIVVEITKGTRPGKPKDAASLGFTDGLWGTLERCWSAGRDARPTLEAVLSRLSEVASSWEDRWQVV</sequence>